<sequence length="215" mass="23754">MGAHADPINTVHSLVVLEPRSQWEKHGYESQAGIEQAIREKLDGMPGIMTNMTQPIQLSVDELVGGVKSELAVKLYGDDLDTLKQKADEIAAVLRQVPGAADVRADQVIGAPQVRIRPDRDALARYGISMERVQKRIRNAVGGTAAGQIFEGVRRFDVYVRYQEQDRKDLEAMSNILIEAPGGAEVPLSQLAELEKITGPRQISRENAQRYITVQ</sequence>
<dbReference type="GO" id="GO:0042910">
    <property type="term" value="F:xenobiotic transmembrane transporter activity"/>
    <property type="evidence" value="ECO:0007669"/>
    <property type="project" value="TreeGrafter"/>
</dbReference>
<comment type="caution">
    <text evidence="1">The sequence shown here is derived from an EMBL/GenBank/DDBJ whole genome shotgun (WGS) entry which is preliminary data.</text>
</comment>
<feature type="non-terminal residue" evidence="1">
    <location>
        <position position="215"/>
    </location>
</feature>
<evidence type="ECO:0000313" key="2">
    <source>
        <dbReference type="Proteomes" id="UP000460949"/>
    </source>
</evidence>
<reference evidence="1 2" key="1">
    <citation type="submission" date="2019-11" db="EMBL/GenBank/DDBJ databases">
        <title>Genome sequences of 17 halophilic strains isolated from different environments.</title>
        <authorList>
            <person name="Furrow R.E."/>
        </authorList>
    </citation>
    <scope>NUCLEOTIDE SEQUENCE [LARGE SCALE GENOMIC DNA]</scope>
    <source>
        <strain evidence="1 2">22511_23_Filter</strain>
    </source>
</reference>
<dbReference type="EMBL" id="WMET01000050">
    <property type="protein sequence ID" value="MYL22110.1"/>
    <property type="molecule type" value="Genomic_DNA"/>
</dbReference>
<organism evidence="1 2">
    <name type="scientific">Halobacillus litoralis</name>
    <dbReference type="NCBI Taxonomy" id="45668"/>
    <lineage>
        <taxon>Bacteria</taxon>
        <taxon>Bacillati</taxon>
        <taxon>Bacillota</taxon>
        <taxon>Bacilli</taxon>
        <taxon>Bacillales</taxon>
        <taxon>Bacillaceae</taxon>
        <taxon>Halobacillus</taxon>
    </lineage>
</organism>
<dbReference type="PANTHER" id="PTHR32063:SF24">
    <property type="entry name" value="CATION EFFLUX SYSTEM (ACRB_ACRD_ACRF FAMILY)"/>
    <property type="match status" value="1"/>
</dbReference>
<dbReference type="InterPro" id="IPR001036">
    <property type="entry name" value="Acrflvin-R"/>
</dbReference>
<protein>
    <submittedName>
        <fullName evidence="1">CusA/CzcA family heavy metal efflux RND transporter</fullName>
    </submittedName>
</protein>
<dbReference type="Proteomes" id="UP000460949">
    <property type="component" value="Unassembled WGS sequence"/>
</dbReference>
<dbReference type="SUPFAM" id="SSF82714">
    <property type="entry name" value="Multidrug efflux transporter AcrB TolC docking domain, DN and DC subdomains"/>
    <property type="match status" value="1"/>
</dbReference>
<dbReference type="Gene3D" id="3.30.70.1430">
    <property type="entry name" value="Multidrug efflux transporter AcrB pore domain"/>
    <property type="match status" value="1"/>
</dbReference>
<dbReference type="Pfam" id="PF00873">
    <property type="entry name" value="ACR_tran"/>
    <property type="match status" value="1"/>
</dbReference>
<dbReference type="Gene3D" id="3.30.2090.10">
    <property type="entry name" value="Multidrug efflux transporter AcrB TolC docking domain, DN and DC subdomains"/>
    <property type="match status" value="1"/>
</dbReference>
<dbReference type="InterPro" id="IPR027463">
    <property type="entry name" value="AcrB_DN_DC_subdom"/>
</dbReference>
<proteinExistence type="predicted"/>
<dbReference type="PANTHER" id="PTHR32063">
    <property type="match status" value="1"/>
</dbReference>
<dbReference type="AlphaFoldDB" id="A0A845DX21"/>
<name>A0A845DX21_9BACI</name>
<dbReference type="Gene3D" id="3.30.70.1440">
    <property type="entry name" value="Multidrug efflux transporter AcrB pore domain"/>
    <property type="match status" value="1"/>
</dbReference>
<gene>
    <name evidence="1" type="ORF">GLW04_19810</name>
</gene>
<dbReference type="GO" id="GO:0005886">
    <property type="term" value="C:plasma membrane"/>
    <property type="evidence" value="ECO:0007669"/>
    <property type="project" value="TreeGrafter"/>
</dbReference>
<evidence type="ECO:0000313" key="1">
    <source>
        <dbReference type="EMBL" id="MYL22110.1"/>
    </source>
</evidence>
<accession>A0A845DX21</accession>